<feature type="region of interest" description="Disordered" evidence="1">
    <location>
        <begin position="1"/>
        <end position="21"/>
    </location>
</feature>
<comment type="caution">
    <text evidence="2">The sequence shown here is derived from an EMBL/GenBank/DDBJ whole genome shotgun (WGS) entry which is preliminary data.</text>
</comment>
<accession>A0A6G0PWY8</accession>
<dbReference type="AlphaFoldDB" id="A0A6G0PWY8"/>
<name>A0A6G0PWY8_9STRA</name>
<evidence type="ECO:0000313" key="3">
    <source>
        <dbReference type="Proteomes" id="UP000486351"/>
    </source>
</evidence>
<organism evidence="2 3">
    <name type="scientific">Phytophthora fragariae</name>
    <dbReference type="NCBI Taxonomy" id="53985"/>
    <lineage>
        <taxon>Eukaryota</taxon>
        <taxon>Sar</taxon>
        <taxon>Stramenopiles</taxon>
        <taxon>Oomycota</taxon>
        <taxon>Peronosporomycetes</taxon>
        <taxon>Peronosporales</taxon>
        <taxon>Peronosporaceae</taxon>
        <taxon>Phytophthora</taxon>
    </lineage>
</organism>
<feature type="non-terminal residue" evidence="2">
    <location>
        <position position="1"/>
    </location>
</feature>
<dbReference type="EMBL" id="QXFY01012604">
    <property type="protein sequence ID" value="KAE9259115.1"/>
    <property type="molecule type" value="Genomic_DNA"/>
</dbReference>
<dbReference type="Proteomes" id="UP000486351">
    <property type="component" value="Unassembled WGS sequence"/>
</dbReference>
<sequence length="122" mass="13944">SSQIFDDREVDVDDVDSNSSRGDYARLSMPVESVKRVPQTHPRTTDDLIKEVKLVFEEMTAATFNETFLDLQAVMEQIMRWRQRQLPGTSWVTCTRINYFALPVTASIPETREACGLDVLLC</sequence>
<gene>
    <name evidence="2" type="ORF">PF008_g33448</name>
</gene>
<reference evidence="2 3" key="1">
    <citation type="submission" date="2018-09" db="EMBL/GenBank/DDBJ databases">
        <title>Genomic investigation of the strawberry pathogen Phytophthora fragariae indicates pathogenicity is determined by transcriptional variation in three key races.</title>
        <authorList>
            <person name="Adams T.M."/>
            <person name="Armitage A.D."/>
            <person name="Sobczyk M.K."/>
            <person name="Bates H.J."/>
            <person name="Dunwell J.M."/>
            <person name="Nellist C.F."/>
            <person name="Harrison R.J."/>
        </authorList>
    </citation>
    <scope>NUCLEOTIDE SEQUENCE [LARGE SCALE GENOMIC DNA]</scope>
    <source>
        <strain evidence="2 3">NOV-77</strain>
    </source>
</reference>
<evidence type="ECO:0000313" key="2">
    <source>
        <dbReference type="EMBL" id="KAE9259115.1"/>
    </source>
</evidence>
<evidence type="ECO:0000256" key="1">
    <source>
        <dbReference type="SAM" id="MobiDB-lite"/>
    </source>
</evidence>
<protein>
    <submittedName>
        <fullName evidence="2">Uncharacterized protein</fullName>
    </submittedName>
</protein>
<proteinExistence type="predicted"/>